<sequence length="177" mass="18992">MTDNFAVAATPQAHAADTEFLVRRGMTKGYQIASLITPPLYTIIAFSRYGRSHFSINRLLRATWVGGSAGECRLCIVGGGAFEYVRSAYSTENKVRRRRIQAAYDTASIRADDHATIGGVLFAVLIPAILWKRANVANLILGGASIGSAVGLLAHHARTVSGDPAPTYQIPEIPLPP</sequence>
<gene>
    <name evidence="1" type="ORF">CERSUDRAFT_153644</name>
</gene>
<name>M2QNM1_CERS8</name>
<reference evidence="1 2" key="1">
    <citation type="journal article" date="2012" name="Proc. Natl. Acad. Sci. U.S.A.">
        <title>Comparative genomics of Ceriporiopsis subvermispora and Phanerochaete chrysosporium provide insight into selective ligninolysis.</title>
        <authorList>
            <person name="Fernandez-Fueyo E."/>
            <person name="Ruiz-Duenas F.J."/>
            <person name="Ferreira P."/>
            <person name="Floudas D."/>
            <person name="Hibbett D.S."/>
            <person name="Canessa P."/>
            <person name="Larrondo L.F."/>
            <person name="James T.Y."/>
            <person name="Seelenfreund D."/>
            <person name="Lobos S."/>
            <person name="Polanco R."/>
            <person name="Tello M."/>
            <person name="Honda Y."/>
            <person name="Watanabe T."/>
            <person name="Watanabe T."/>
            <person name="Ryu J.S."/>
            <person name="Kubicek C.P."/>
            <person name="Schmoll M."/>
            <person name="Gaskell J."/>
            <person name="Hammel K.E."/>
            <person name="St John F.J."/>
            <person name="Vanden Wymelenberg A."/>
            <person name="Sabat G."/>
            <person name="Splinter BonDurant S."/>
            <person name="Syed K."/>
            <person name="Yadav J.S."/>
            <person name="Doddapaneni H."/>
            <person name="Subramanian V."/>
            <person name="Lavin J.L."/>
            <person name="Oguiza J.A."/>
            <person name="Perez G."/>
            <person name="Pisabarro A.G."/>
            <person name="Ramirez L."/>
            <person name="Santoyo F."/>
            <person name="Master E."/>
            <person name="Coutinho P.M."/>
            <person name="Henrissat B."/>
            <person name="Lombard V."/>
            <person name="Magnuson J.K."/>
            <person name="Kuees U."/>
            <person name="Hori C."/>
            <person name="Igarashi K."/>
            <person name="Samejima M."/>
            <person name="Held B.W."/>
            <person name="Barry K.W."/>
            <person name="LaButti K.M."/>
            <person name="Lapidus A."/>
            <person name="Lindquist E.A."/>
            <person name="Lucas S.M."/>
            <person name="Riley R."/>
            <person name="Salamov A.A."/>
            <person name="Hoffmeister D."/>
            <person name="Schwenk D."/>
            <person name="Hadar Y."/>
            <person name="Yarden O."/>
            <person name="de Vries R.P."/>
            <person name="Wiebenga A."/>
            <person name="Stenlid J."/>
            <person name="Eastwood D."/>
            <person name="Grigoriev I.V."/>
            <person name="Berka R.M."/>
            <person name="Blanchette R.A."/>
            <person name="Kersten P."/>
            <person name="Martinez A.T."/>
            <person name="Vicuna R."/>
            <person name="Cullen D."/>
        </authorList>
    </citation>
    <scope>NUCLEOTIDE SEQUENCE [LARGE SCALE GENOMIC DNA]</scope>
    <source>
        <strain evidence="1 2">B</strain>
    </source>
</reference>
<accession>M2QNM1</accession>
<proteinExistence type="predicted"/>
<dbReference type="AlphaFoldDB" id="M2QNM1"/>
<dbReference type="Proteomes" id="UP000016930">
    <property type="component" value="Unassembled WGS sequence"/>
</dbReference>
<evidence type="ECO:0000313" key="2">
    <source>
        <dbReference type="Proteomes" id="UP000016930"/>
    </source>
</evidence>
<evidence type="ECO:0000313" key="1">
    <source>
        <dbReference type="EMBL" id="EMD38648.1"/>
    </source>
</evidence>
<dbReference type="OrthoDB" id="2524788at2759"/>
<keyword evidence="2" id="KW-1185">Reference proteome</keyword>
<organism evidence="1 2">
    <name type="scientific">Ceriporiopsis subvermispora (strain B)</name>
    <name type="common">White-rot fungus</name>
    <name type="synonym">Gelatoporia subvermispora</name>
    <dbReference type="NCBI Taxonomy" id="914234"/>
    <lineage>
        <taxon>Eukaryota</taxon>
        <taxon>Fungi</taxon>
        <taxon>Dikarya</taxon>
        <taxon>Basidiomycota</taxon>
        <taxon>Agaricomycotina</taxon>
        <taxon>Agaricomycetes</taxon>
        <taxon>Polyporales</taxon>
        <taxon>Gelatoporiaceae</taxon>
        <taxon>Gelatoporia</taxon>
    </lineage>
</organism>
<dbReference type="HOGENOM" id="CLU_128912_0_0_1"/>
<protein>
    <submittedName>
        <fullName evidence="1">Uncharacterized protein</fullName>
    </submittedName>
</protein>
<dbReference type="EMBL" id="KB445795">
    <property type="protein sequence ID" value="EMD38648.1"/>
    <property type="molecule type" value="Genomic_DNA"/>
</dbReference>